<evidence type="ECO:0000313" key="3">
    <source>
        <dbReference type="EMBL" id="GMT13170.1"/>
    </source>
</evidence>
<gene>
    <name evidence="3" type="ORF">PFISCL1PPCAC_4467</name>
</gene>
<accession>A0AAV5V5Q0</accession>
<keyword evidence="4" id="KW-1185">Reference proteome</keyword>
<protein>
    <recommendedName>
        <fullName evidence="5">G protein-coupled receptor</fullName>
    </recommendedName>
</protein>
<name>A0AAV5V5Q0_9BILA</name>
<organism evidence="3 4">
    <name type="scientific">Pristionchus fissidentatus</name>
    <dbReference type="NCBI Taxonomy" id="1538716"/>
    <lineage>
        <taxon>Eukaryota</taxon>
        <taxon>Metazoa</taxon>
        <taxon>Ecdysozoa</taxon>
        <taxon>Nematoda</taxon>
        <taxon>Chromadorea</taxon>
        <taxon>Rhabditida</taxon>
        <taxon>Rhabditina</taxon>
        <taxon>Diplogasteromorpha</taxon>
        <taxon>Diplogasteroidea</taxon>
        <taxon>Neodiplogasteridae</taxon>
        <taxon>Pristionchus</taxon>
    </lineage>
</organism>
<reference evidence="3" key="1">
    <citation type="submission" date="2023-10" db="EMBL/GenBank/DDBJ databases">
        <title>Genome assembly of Pristionchus species.</title>
        <authorList>
            <person name="Yoshida K."/>
            <person name="Sommer R.J."/>
        </authorList>
    </citation>
    <scope>NUCLEOTIDE SEQUENCE</scope>
    <source>
        <strain evidence="3">RS5133</strain>
    </source>
</reference>
<feature type="non-terminal residue" evidence="3">
    <location>
        <position position="132"/>
    </location>
</feature>
<evidence type="ECO:0000313" key="4">
    <source>
        <dbReference type="Proteomes" id="UP001432322"/>
    </source>
</evidence>
<dbReference type="EMBL" id="BTSY01000002">
    <property type="protein sequence ID" value="GMT13170.1"/>
    <property type="molecule type" value="Genomic_DNA"/>
</dbReference>
<keyword evidence="1" id="KW-0472">Membrane</keyword>
<feature type="chain" id="PRO_5043641321" description="G protein-coupled receptor" evidence="2">
    <location>
        <begin position="26"/>
        <end position="132"/>
    </location>
</feature>
<keyword evidence="1" id="KW-1133">Transmembrane helix</keyword>
<dbReference type="Proteomes" id="UP001432322">
    <property type="component" value="Unassembled WGS sequence"/>
</dbReference>
<dbReference type="AlphaFoldDB" id="A0AAV5V5Q0"/>
<evidence type="ECO:0000256" key="1">
    <source>
        <dbReference type="SAM" id="Phobius"/>
    </source>
</evidence>
<comment type="caution">
    <text evidence="3">The sequence shown here is derived from an EMBL/GenBank/DDBJ whole genome shotgun (WGS) entry which is preliminary data.</text>
</comment>
<feature type="non-terminal residue" evidence="3">
    <location>
        <position position="1"/>
    </location>
</feature>
<dbReference type="Gene3D" id="1.20.1070.10">
    <property type="entry name" value="Rhodopsin 7-helix transmembrane proteins"/>
    <property type="match status" value="1"/>
</dbReference>
<dbReference type="SUPFAM" id="SSF81321">
    <property type="entry name" value="Family A G protein-coupled receptor-like"/>
    <property type="match status" value="1"/>
</dbReference>
<feature type="transmembrane region" description="Helical" evidence="1">
    <location>
        <begin position="65"/>
        <end position="90"/>
    </location>
</feature>
<proteinExistence type="predicted"/>
<feature type="signal peptide" evidence="2">
    <location>
        <begin position="1"/>
        <end position="25"/>
    </location>
</feature>
<keyword evidence="1" id="KW-0812">Transmembrane</keyword>
<evidence type="ECO:0000256" key="2">
    <source>
        <dbReference type="SAM" id="SignalP"/>
    </source>
</evidence>
<keyword evidence="2" id="KW-0732">Signal</keyword>
<sequence>SLIPAAANILFAFIYCLVMEPAAHGAIVGFFQVHIVLSMVNTFHLVIAVNRWAAVPNSFSSVEAWSARVTSVVCFGVYLFAIILSLPIIFNFNCVGYKVTESVWITNASSYVFKEGYDQIYPVPAYNLKTIV</sequence>
<evidence type="ECO:0008006" key="5">
    <source>
        <dbReference type="Google" id="ProtNLM"/>
    </source>
</evidence>
<feature type="transmembrane region" description="Helical" evidence="1">
    <location>
        <begin position="35"/>
        <end position="53"/>
    </location>
</feature>